<protein>
    <submittedName>
        <fullName evidence="3">12343_t:CDS:1</fullName>
    </submittedName>
</protein>
<sequence>MWKTLVNRASSIVKKRNSMGGQEKVQSSSGGKENEKSTLKPVAKKTSPNNVKKSEERPHHIGESEIERNKIHDPDEPDIDKVVVKQGERPDPAAKCAAIVVADEFKGHLDLTDYDFSKVDSYARATPSSKTDSVKHLAEYLIAPWNNELDRLRSLFIWITENISYDAKAYFEGNFHHNGPEDTLRTRKGVCEGYAGLFDALASVAGLKVWKISGKAKGVGYNPGTSIDGPQYAHAWNGVLYKGEFLLIDSTWGAGILNGQHFERRFEPFYFLCKPTQFIYSHLPDDPKQQYVSPPLTQDEFLDLTFVKPQFFVSGLQFRNHYGNVIVTGNDQLEVEIARFSPDKGKPLHAVLEWKGKSIPVMVQRLVGYGDGSGGRVYKLNVACPSAGEGKLEIYVMIKGNSGPLVSSLKVINKGTGSHHLTYVKTFSVPFSYTIHTPIHSKLHLNKPDAKTKFEFSIFDLPEDEHPTLSLFTPAKQIRHLEKVSRCDDGSVTYALETCVDQKGEWNLVHSEKNSSSFNFIAQYVAE</sequence>
<feature type="compositionally biased region" description="Basic and acidic residues" evidence="1">
    <location>
        <begin position="52"/>
        <end position="77"/>
    </location>
</feature>
<dbReference type="PANTHER" id="PTHR46333">
    <property type="entry name" value="CYTOKINESIS PROTEIN 3"/>
    <property type="match status" value="1"/>
</dbReference>
<dbReference type="PANTHER" id="PTHR46333:SF2">
    <property type="entry name" value="CYTOKINESIS PROTEIN 3"/>
    <property type="match status" value="1"/>
</dbReference>
<proteinExistence type="predicted"/>
<dbReference type="Gene3D" id="3.10.620.30">
    <property type="match status" value="1"/>
</dbReference>
<accession>A0A9N8Z3Y2</accession>
<keyword evidence="4" id="KW-1185">Reference proteome</keyword>
<dbReference type="GO" id="GO:0005737">
    <property type="term" value="C:cytoplasm"/>
    <property type="evidence" value="ECO:0007669"/>
    <property type="project" value="TreeGrafter"/>
</dbReference>
<evidence type="ECO:0000313" key="3">
    <source>
        <dbReference type="EMBL" id="CAG8474752.1"/>
    </source>
</evidence>
<evidence type="ECO:0000256" key="1">
    <source>
        <dbReference type="SAM" id="MobiDB-lite"/>
    </source>
</evidence>
<dbReference type="SUPFAM" id="SSF54001">
    <property type="entry name" value="Cysteine proteinases"/>
    <property type="match status" value="1"/>
</dbReference>
<dbReference type="InterPro" id="IPR056564">
    <property type="entry name" value="Ig-like_KY"/>
</dbReference>
<feature type="domain" description="Transglutaminase-like" evidence="2">
    <location>
        <begin position="183"/>
        <end position="252"/>
    </location>
</feature>
<dbReference type="InterPro" id="IPR052557">
    <property type="entry name" value="CAP/Cytokinesis_protein"/>
</dbReference>
<evidence type="ECO:0000259" key="2">
    <source>
        <dbReference type="SMART" id="SM00460"/>
    </source>
</evidence>
<comment type="caution">
    <text evidence="3">The sequence shown here is derived from an EMBL/GenBank/DDBJ whole genome shotgun (WGS) entry which is preliminary data.</text>
</comment>
<dbReference type="Pfam" id="PF01841">
    <property type="entry name" value="Transglut_core"/>
    <property type="match status" value="1"/>
</dbReference>
<dbReference type="SMART" id="SM00460">
    <property type="entry name" value="TGc"/>
    <property type="match status" value="1"/>
</dbReference>
<evidence type="ECO:0000313" key="4">
    <source>
        <dbReference type="Proteomes" id="UP000789342"/>
    </source>
</evidence>
<feature type="region of interest" description="Disordered" evidence="1">
    <location>
        <begin position="1"/>
        <end position="77"/>
    </location>
</feature>
<gene>
    <name evidence="3" type="ORF">AMORRO_LOCUS2020</name>
</gene>
<dbReference type="EMBL" id="CAJVPV010000808">
    <property type="protein sequence ID" value="CAG8474752.1"/>
    <property type="molecule type" value="Genomic_DNA"/>
</dbReference>
<name>A0A9N8Z3Y2_9GLOM</name>
<dbReference type="InterPro" id="IPR002931">
    <property type="entry name" value="Transglutaminase-like"/>
</dbReference>
<reference evidence="3" key="1">
    <citation type="submission" date="2021-06" db="EMBL/GenBank/DDBJ databases">
        <authorList>
            <person name="Kallberg Y."/>
            <person name="Tangrot J."/>
            <person name="Rosling A."/>
        </authorList>
    </citation>
    <scope>NUCLEOTIDE SEQUENCE</scope>
    <source>
        <strain evidence="3">CL551</strain>
    </source>
</reference>
<organism evidence="3 4">
    <name type="scientific">Acaulospora morrowiae</name>
    <dbReference type="NCBI Taxonomy" id="94023"/>
    <lineage>
        <taxon>Eukaryota</taxon>
        <taxon>Fungi</taxon>
        <taxon>Fungi incertae sedis</taxon>
        <taxon>Mucoromycota</taxon>
        <taxon>Glomeromycotina</taxon>
        <taxon>Glomeromycetes</taxon>
        <taxon>Diversisporales</taxon>
        <taxon>Acaulosporaceae</taxon>
        <taxon>Acaulospora</taxon>
    </lineage>
</organism>
<dbReference type="Pfam" id="PF23265">
    <property type="entry name" value="Ig-like_KY"/>
    <property type="match status" value="1"/>
</dbReference>
<dbReference type="Proteomes" id="UP000789342">
    <property type="component" value="Unassembled WGS sequence"/>
</dbReference>
<dbReference type="InterPro" id="IPR038765">
    <property type="entry name" value="Papain-like_cys_pep_sf"/>
</dbReference>
<dbReference type="OrthoDB" id="6129702at2759"/>
<dbReference type="AlphaFoldDB" id="A0A9N8Z3Y2"/>